<dbReference type="Gene3D" id="3.90.228.10">
    <property type="match status" value="1"/>
</dbReference>
<dbReference type="PANTHER" id="PTHR31681:SF3">
    <property type="entry name" value="OS04G0690100 PROTEIN"/>
    <property type="match status" value="1"/>
</dbReference>
<dbReference type="EMBL" id="BLAL01000058">
    <property type="protein sequence ID" value="GES81539.1"/>
    <property type="molecule type" value="Genomic_DNA"/>
</dbReference>
<evidence type="ECO:0000313" key="4">
    <source>
        <dbReference type="Proteomes" id="UP000247702"/>
    </source>
</evidence>
<evidence type="ECO:0000313" key="3">
    <source>
        <dbReference type="EMBL" id="GES81539.1"/>
    </source>
</evidence>
<dbReference type="InterPro" id="IPR012317">
    <property type="entry name" value="Poly(ADP-ribose)pol_cat_dom"/>
</dbReference>
<reference evidence="3" key="2">
    <citation type="submission" date="2019-10" db="EMBL/GenBank/DDBJ databases">
        <title>Conservation and host-specific expression of non-tandemly repeated heterogenous ribosome RNA gene in arbuscular mycorrhizal fungi.</title>
        <authorList>
            <person name="Maeda T."/>
            <person name="Kobayashi Y."/>
            <person name="Nakagawa T."/>
            <person name="Ezawa T."/>
            <person name="Yamaguchi K."/>
            <person name="Bino T."/>
            <person name="Nishimoto Y."/>
            <person name="Shigenobu S."/>
            <person name="Kawaguchi M."/>
        </authorList>
    </citation>
    <scope>NUCLEOTIDE SEQUENCE</scope>
    <source>
        <strain evidence="3">HR1</strain>
    </source>
</reference>
<dbReference type="GO" id="GO:0003950">
    <property type="term" value="F:NAD+ poly-ADP-ribosyltransferase activity"/>
    <property type="evidence" value="ECO:0007669"/>
    <property type="project" value="InterPro"/>
</dbReference>
<dbReference type="STRING" id="94130.A0A2Z6S1Z8"/>
<dbReference type="PANTHER" id="PTHR31681">
    <property type="entry name" value="C2H2-LIKE ZINC FINGER PROTEIN"/>
    <property type="match status" value="1"/>
</dbReference>
<dbReference type="OrthoDB" id="9514740at2759"/>
<reference evidence="2 4" key="1">
    <citation type="submission" date="2017-11" db="EMBL/GenBank/DDBJ databases">
        <title>The genome of Rhizophagus clarus HR1 reveals common genetic basis of auxotrophy among arbuscular mycorrhizal fungi.</title>
        <authorList>
            <person name="Kobayashi Y."/>
        </authorList>
    </citation>
    <scope>NUCLEOTIDE SEQUENCE [LARGE SCALE GENOMIC DNA]</scope>
    <source>
        <strain evidence="2 4">HR1</strain>
    </source>
</reference>
<gene>
    <name evidence="3" type="ORF">RCL2_000878100</name>
    <name evidence="2" type="ORF">RclHR1_08190007</name>
</gene>
<dbReference type="SUPFAM" id="SSF56399">
    <property type="entry name" value="ADP-ribosylation"/>
    <property type="match status" value="1"/>
</dbReference>
<dbReference type="EMBL" id="BEXD01004225">
    <property type="protein sequence ID" value="GBC08531.1"/>
    <property type="molecule type" value="Genomic_DNA"/>
</dbReference>
<dbReference type="Proteomes" id="UP000615446">
    <property type="component" value="Unassembled WGS sequence"/>
</dbReference>
<protein>
    <submittedName>
        <fullName evidence="3">ADP-ribosylation</fullName>
    </submittedName>
</protein>
<comment type="caution">
    <text evidence="2">The sequence shown here is derived from an EMBL/GenBank/DDBJ whole genome shotgun (WGS) entry which is preliminary data.</text>
</comment>
<keyword evidence="4" id="KW-1185">Reference proteome</keyword>
<proteinExistence type="predicted"/>
<dbReference type="Gene3D" id="6.20.320.10">
    <property type="match status" value="1"/>
</dbReference>
<accession>A0A2Z6S1Z8</accession>
<dbReference type="Proteomes" id="UP000247702">
    <property type="component" value="Unassembled WGS sequence"/>
</dbReference>
<dbReference type="Pfam" id="PF00644">
    <property type="entry name" value="PARP"/>
    <property type="match status" value="1"/>
</dbReference>
<organism evidence="2 4">
    <name type="scientific">Rhizophagus clarus</name>
    <dbReference type="NCBI Taxonomy" id="94130"/>
    <lineage>
        <taxon>Eukaryota</taxon>
        <taxon>Fungi</taxon>
        <taxon>Fungi incertae sedis</taxon>
        <taxon>Mucoromycota</taxon>
        <taxon>Glomeromycotina</taxon>
        <taxon>Glomeromycetes</taxon>
        <taxon>Glomerales</taxon>
        <taxon>Glomeraceae</taxon>
        <taxon>Rhizophagus</taxon>
    </lineage>
</organism>
<feature type="domain" description="PARP catalytic" evidence="1">
    <location>
        <begin position="148"/>
        <end position="280"/>
    </location>
</feature>
<name>A0A2Z6S1Z8_9GLOM</name>
<evidence type="ECO:0000313" key="2">
    <source>
        <dbReference type="EMBL" id="GBC08531.1"/>
    </source>
</evidence>
<sequence length="318" mass="37122">MPTCLYCGVNESDKDPNRYDGEYCSDFCRVEISKAKNKDSLCIQCKLFPRVNQSFFCGKMWCRNCMSCNRRTILNSNTLWCGNTCRDSIPNWRNLIELPRIVKLETYSYPYKSILKQWKESWKSCDGEEIPKIKAIWEIIVAWKILRRYEAYRNEVERTGHFDALIRGNEQRRFHGSSQACLLGIANSNLCDSTSCSTCQIIRHSYRLPSSSYGAFGCGIYFTANSSKSNWHNRGSRHLYNGTWFRTVLLNLVVVGRWWNQLEFKRFVAPPRGYHSIIGEPSDEGRIKLDELVVYTEAACIPRYLIVYKELEKEIPRL</sequence>
<dbReference type="AlphaFoldDB" id="A0A2Z6S1Z8"/>
<evidence type="ECO:0000259" key="1">
    <source>
        <dbReference type="Pfam" id="PF00644"/>
    </source>
</evidence>